<name>A0AAQ3KAM0_9LILI</name>
<keyword evidence="1" id="KW-1133">Transmembrane helix</keyword>
<dbReference type="InterPro" id="IPR036291">
    <property type="entry name" value="NAD(P)-bd_dom_sf"/>
</dbReference>
<dbReference type="Gene3D" id="3.40.50.720">
    <property type="entry name" value="NAD(P)-binding Rossmann-like Domain"/>
    <property type="match status" value="1"/>
</dbReference>
<keyword evidence="4" id="KW-1185">Reference proteome</keyword>
<sequence>MSKSGPNPRDDLELVQIGGLPRAAISKDGEGLLTVKSSGSVKASLTSYSPIHDTRSSSTTKQHTNIVVVGCGNVGTSAGRDVGPMDLQHAIAFLRRTRIRASSNYSITADSNTCIITVAADSNTFIMTAGTRQNPEESRLNLLQSNLTTFKMMVSSLVEHSPEMLLVVVSDPVDVMTNILMWYRCNLRKKYKYIHLYGSININGYLLHLLLLQDKS</sequence>
<evidence type="ECO:0000259" key="2">
    <source>
        <dbReference type="Pfam" id="PF00056"/>
    </source>
</evidence>
<dbReference type="AlphaFoldDB" id="A0AAQ3KAM0"/>
<dbReference type="InterPro" id="IPR001236">
    <property type="entry name" value="Lactate/malate_DH_N"/>
</dbReference>
<dbReference type="Pfam" id="PF00056">
    <property type="entry name" value="Ldh_1_N"/>
    <property type="match status" value="1"/>
</dbReference>
<dbReference type="GO" id="GO:0006089">
    <property type="term" value="P:lactate metabolic process"/>
    <property type="evidence" value="ECO:0007669"/>
    <property type="project" value="TreeGrafter"/>
</dbReference>
<accession>A0AAQ3KAM0</accession>
<reference evidence="3 4" key="1">
    <citation type="submission" date="2023-10" db="EMBL/GenBank/DDBJ databases">
        <title>Chromosome-scale genome assembly provides insights into flower coloration mechanisms of Canna indica.</title>
        <authorList>
            <person name="Li C."/>
        </authorList>
    </citation>
    <scope>NUCLEOTIDE SEQUENCE [LARGE SCALE GENOMIC DNA]</scope>
    <source>
        <tissue evidence="3">Flower</tissue>
    </source>
</reference>
<proteinExistence type="predicted"/>
<evidence type="ECO:0000313" key="4">
    <source>
        <dbReference type="Proteomes" id="UP001327560"/>
    </source>
</evidence>
<feature type="domain" description="Lactate/malate dehydrogenase N-terminal" evidence="2">
    <location>
        <begin position="85"/>
        <end position="180"/>
    </location>
</feature>
<dbReference type="EMBL" id="CP136893">
    <property type="protein sequence ID" value="WOL05109.1"/>
    <property type="molecule type" value="Genomic_DNA"/>
</dbReference>
<dbReference type="Proteomes" id="UP001327560">
    <property type="component" value="Chromosome 4"/>
</dbReference>
<protein>
    <submittedName>
        <fullName evidence="3">L-lactate dehydrogenase A</fullName>
    </submittedName>
</protein>
<dbReference type="SUPFAM" id="SSF51735">
    <property type="entry name" value="NAD(P)-binding Rossmann-fold domains"/>
    <property type="match status" value="1"/>
</dbReference>
<keyword evidence="1" id="KW-0812">Transmembrane</keyword>
<keyword evidence="1" id="KW-0472">Membrane</keyword>
<gene>
    <name evidence="3" type="ORF">Cni_G13832</name>
</gene>
<evidence type="ECO:0000256" key="1">
    <source>
        <dbReference type="SAM" id="Phobius"/>
    </source>
</evidence>
<dbReference type="GO" id="GO:0004459">
    <property type="term" value="F:L-lactate dehydrogenase (NAD+) activity"/>
    <property type="evidence" value="ECO:0007669"/>
    <property type="project" value="TreeGrafter"/>
</dbReference>
<dbReference type="PANTHER" id="PTHR43128">
    <property type="entry name" value="L-2-HYDROXYCARBOXYLATE DEHYDROGENASE (NAD(P)(+))"/>
    <property type="match status" value="1"/>
</dbReference>
<feature type="transmembrane region" description="Helical" evidence="1">
    <location>
        <begin position="193"/>
        <end position="212"/>
    </location>
</feature>
<dbReference type="PANTHER" id="PTHR43128:SF16">
    <property type="entry name" value="L-LACTATE DEHYDROGENASE"/>
    <property type="match status" value="1"/>
</dbReference>
<evidence type="ECO:0000313" key="3">
    <source>
        <dbReference type="EMBL" id="WOL05109.1"/>
    </source>
</evidence>
<organism evidence="3 4">
    <name type="scientific">Canna indica</name>
    <name type="common">Indian-shot</name>
    <dbReference type="NCBI Taxonomy" id="4628"/>
    <lineage>
        <taxon>Eukaryota</taxon>
        <taxon>Viridiplantae</taxon>
        <taxon>Streptophyta</taxon>
        <taxon>Embryophyta</taxon>
        <taxon>Tracheophyta</taxon>
        <taxon>Spermatophyta</taxon>
        <taxon>Magnoliopsida</taxon>
        <taxon>Liliopsida</taxon>
        <taxon>Zingiberales</taxon>
        <taxon>Cannaceae</taxon>
        <taxon>Canna</taxon>
    </lineage>
</organism>